<dbReference type="Proteomes" id="UP001300096">
    <property type="component" value="Unassembled WGS sequence"/>
</dbReference>
<organism evidence="1 2">
    <name type="scientific">Microbacterium croceum</name>
    <dbReference type="NCBI Taxonomy" id="2851645"/>
    <lineage>
        <taxon>Bacteria</taxon>
        <taxon>Bacillati</taxon>
        <taxon>Actinomycetota</taxon>
        <taxon>Actinomycetes</taxon>
        <taxon>Micrococcales</taxon>
        <taxon>Microbacteriaceae</taxon>
        <taxon>Microbacterium</taxon>
    </lineage>
</organism>
<evidence type="ECO:0000313" key="2">
    <source>
        <dbReference type="Proteomes" id="UP001300096"/>
    </source>
</evidence>
<comment type="caution">
    <text evidence="1">The sequence shown here is derived from an EMBL/GenBank/DDBJ whole genome shotgun (WGS) entry which is preliminary data.</text>
</comment>
<sequence length="116" mass="12759">MISLSGAGMPEAWKPGRDTTYIDFSYNDILQSGQNLGVVWDGNNPREHPAFDHGDYYEGPHDDELADTAVVPSSGQPAVYVPLDGIGVLMDNHNLITTNSDDNDEALRDIERKVLE</sequence>
<gene>
    <name evidence="1" type="ORF">KZC51_08460</name>
</gene>
<keyword evidence="2" id="KW-1185">Reference proteome</keyword>
<proteinExistence type="predicted"/>
<dbReference type="EMBL" id="JAHWXN010000001">
    <property type="protein sequence ID" value="MCK2036168.1"/>
    <property type="molecule type" value="Genomic_DNA"/>
</dbReference>
<accession>A0ABT0FDP4</accession>
<dbReference type="RefSeq" id="WP_247629548.1">
    <property type="nucleotide sequence ID" value="NZ_JAHWXN010000001.1"/>
</dbReference>
<evidence type="ECO:0000313" key="1">
    <source>
        <dbReference type="EMBL" id="MCK2036168.1"/>
    </source>
</evidence>
<name>A0ABT0FDP4_9MICO</name>
<reference evidence="1 2" key="1">
    <citation type="submission" date="2021-06" db="EMBL/GenBank/DDBJ databases">
        <title>Genome-based taxonomic framework of Microbacterium strains isolated from marine environment, the description of four new species and reclassification of four preexisting species.</title>
        <authorList>
            <person name="Lee S.D."/>
            <person name="Kim S.-M."/>
            <person name="Byeon Y.-S."/>
            <person name="Yang H.L."/>
            <person name="Kim I.S."/>
        </authorList>
    </citation>
    <scope>NUCLEOTIDE SEQUENCE [LARGE SCALE GENOMIC DNA]</scope>
    <source>
        <strain evidence="1 2">SSW1-49</strain>
    </source>
</reference>
<protein>
    <submittedName>
        <fullName evidence="1">Uncharacterized protein</fullName>
    </submittedName>
</protein>